<evidence type="ECO:0000313" key="21">
    <source>
        <dbReference type="EMBL" id="QNV11800.1"/>
    </source>
</evidence>
<feature type="chain" id="PRO_5029742029" description="NADH-ubiquinone oxidoreductase chain 2" evidence="19">
    <location>
        <begin position="20"/>
        <end position="300"/>
    </location>
</feature>
<dbReference type="AlphaFoldDB" id="A0A7L7S9N9"/>
<keyword evidence="15 18" id="KW-0472">Membrane</keyword>
<dbReference type="EMBL" id="MT862401">
    <property type="protein sequence ID" value="QNV11800.1"/>
    <property type="molecule type" value="Genomic_DNA"/>
</dbReference>
<dbReference type="PANTHER" id="PTHR46552:SF1">
    <property type="entry name" value="NADH-UBIQUINONE OXIDOREDUCTASE CHAIN 2"/>
    <property type="match status" value="1"/>
</dbReference>
<dbReference type="InterPro" id="IPR050175">
    <property type="entry name" value="Complex_I_Subunit_2"/>
</dbReference>
<feature type="transmembrane region" description="Helical" evidence="18">
    <location>
        <begin position="211"/>
        <end position="232"/>
    </location>
</feature>
<evidence type="ECO:0000256" key="16">
    <source>
        <dbReference type="ARBA" id="ARBA00031028"/>
    </source>
</evidence>
<keyword evidence="19" id="KW-0732">Signal</keyword>
<keyword evidence="14 21" id="KW-0496">Mitochondrion</keyword>
<evidence type="ECO:0000256" key="14">
    <source>
        <dbReference type="ARBA" id="ARBA00023128"/>
    </source>
</evidence>
<keyword evidence="8" id="KW-0999">Mitochondrion inner membrane</keyword>
<evidence type="ECO:0000256" key="5">
    <source>
        <dbReference type="ARBA" id="ARBA00022448"/>
    </source>
</evidence>
<evidence type="ECO:0000256" key="17">
    <source>
        <dbReference type="ARBA" id="ARBA00049551"/>
    </source>
</evidence>
<feature type="transmembrane region" description="Helical" evidence="18">
    <location>
        <begin position="281"/>
        <end position="299"/>
    </location>
</feature>
<proteinExistence type="inferred from homology"/>
<name>A0A7L7S9N9_9GAST</name>
<keyword evidence="5" id="KW-0813">Transport</keyword>
<evidence type="ECO:0000256" key="1">
    <source>
        <dbReference type="ARBA" id="ARBA00004448"/>
    </source>
</evidence>
<keyword evidence="13" id="KW-0830">Ubiquinone</keyword>
<evidence type="ECO:0000256" key="13">
    <source>
        <dbReference type="ARBA" id="ARBA00023075"/>
    </source>
</evidence>
<evidence type="ECO:0000256" key="2">
    <source>
        <dbReference type="ARBA" id="ARBA00007012"/>
    </source>
</evidence>
<dbReference type="GO" id="GO:0006120">
    <property type="term" value="P:mitochondrial electron transport, NADH to ubiquinone"/>
    <property type="evidence" value="ECO:0007669"/>
    <property type="project" value="TreeGrafter"/>
</dbReference>
<feature type="domain" description="NADH:quinone oxidoreductase/Mrp antiporter transmembrane" evidence="20">
    <location>
        <begin position="23"/>
        <end position="209"/>
    </location>
</feature>
<evidence type="ECO:0000256" key="10">
    <source>
        <dbReference type="ARBA" id="ARBA00022982"/>
    </source>
</evidence>
<protein>
    <recommendedName>
        <fullName evidence="4">NADH-ubiquinone oxidoreductase chain 2</fullName>
        <ecNumber evidence="3">7.1.1.2</ecNumber>
    </recommendedName>
    <alternativeName>
        <fullName evidence="16">NADH dehydrogenase subunit 2</fullName>
    </alternativeName>
</protein>
<keyword evidence="6" id="KW-0679">Respiratory chain</keyword>
<evidence type="ECO:0000256" key="7">
    <source>
        <dbReference type="ARBA" id="ARBA00022692"/>
    </source>
</evidence>
<dbReference type="PANTHER" id="PTHR46552">
    <property type="entry name" value="NADH-UBIQUINONE OXIDOREDUCTASE CHAIN 2"/>
    <property type="match status" value="1"/>
</dbReference>
<keyword evidence="10" id="KW-0249">Electron transport</keyword>
<evidence type="ECO:0000259" key="20">
    <source>
        <dbReference type="Pfam" id="PF00361"/>
    </source>
</evidence>
<keyword evidence="12" id="KW-0520">NAD</keyword>
<dbReference type="GO" id="GO:0008137">
    <property type="term" value="F:NADH dehydrogenase (ubiquinone) activity"/>
    <property type="evidence" value="ECO:0007669"/>
    <property type="project" value="UniProtKB-EC"/>
</dbReference>
<feature type="transmembrane region" description="Helical" evidence="18">
    <location>
        <begin position="118"/>
        <end position="136"/>
    </location>
</feature>
<feature type="signal peptide" evidence="19">
    <location>
        <begin position="1"/>
        <end position="19"/>
    </location>
</feature>
<accession>A0A7L7S9N9</accession>
<feature type="transmembrane region" description="Helical" evidence="18">
    <location>
        <begin position="180"/>
        <end position="205"/>
    </location>
</feature>
<reference evidence="21" key="1">
    <citation type="submission" date="2020-08" db="EMBL/GenBank/DDBJ databases">
        <title>DNAmark Project.</title>
        <authorList>
            <person name="Leerhoei F."/>
        </authorList>
    </citation>
    <scope>NUCLEOTIDE SEQUENCE</scope>
    <source>
        <strain evidence="21">DM1273</strain>
    </source>
</reference>
<feature type="transmembrane region" description="Helical" evidence="18">
    <location>
        <begin position="239"/>
        <end position="261"/>
    </location>
</feature>
<feature type="transmembrane region" description="Helical" evidence="18">
    <location>
        <begin position="57"/>
        <end position="77"/>
    </location>
</feature>
<keyword evidence="11 18" id="KW-1133">Transmembrane helix</keyword>
<evidence type="ECO:0000256" key="3">
    <source>
        <dbReference type="ARBA" id="ARBA00012944"/>
    </source>
</evidence>
<keyword evidence="7 18" id="KW-0812">Transmembrane</keyword>
<evidence type="ECO:0000256" key="4">
    <source>
        <dbReference type="ARBA" id="ARBA00021008"/>
    </source>
</evidence>
<sequence length="300" mass="33958">MNSSLLLFIFMVLISPIISLSSVDWVISWLGMEVGMFGLIPLLLFKSSSKESAMKYFLIQSLSSALLLISGIFLFELLSSIEFYNLLFLLSMSIKLGFFPGHFWVISIIENLSMMSNMMVLGPLKVAPFGFLSLVTENNNNLLLLMGLMSAIMGALLGFNQTNIRAVLGASSISHSGWIIMSLCFGFMWYYLVSYILILMLTFISMKNFEFFTSLVCIISLSGLPPFLMFILKMKVLYFLLLSLEYLILFTLIVSSVISLYYYLKFFYSIYLVNYKLSSSLLFITFSLLNLLGVSLIVIM</sequence>
<evidence type="ECO:0000256" key="18">
    <source>
        <dbReference type="SAM" id="Phobius"/>
    </source>
</evidence>
<comment type="similarity">
    <text evidence="2">Belongs to the complex I subunit 2 family.</text>
</comment>
<dbReference type="InterPro" id="IPR001750">
    <property type="entry name" value="ND/Mrp_TM"/>
</dbReference>
<feature type="transmembrane region" description="Helical" evidence="18">
    <location>
        <begin position="83"/>
        <end position="106"/>
    </location>
</feature>
<comment type="subcellular location">
    <subcellularLocation>
        <location evidence="1">Mitochondrion inner membrane</location>
        <topology evidence="1">Multi-pass membrane protein</topology>
    </subcellularLocation>
</comment>
<dbReference type="EC" id="7.1.1.2" evidence="3"/>
<evidence type="ECO:0000256" key="15">
    <source>
        <dbReference type="ARBA" id="ARBA00023136"/>
    </source>
</evidence>
<gene>
    <name evidence="21" type="primary">ND2</name>
</gene>
<dbReference type="Pfam" id="PF00361">
    <property type="entry name" value="Proton_antipo_M"/>
    <property type="match status" value="1"/>
</dbReference>
<evidence type="ECO:0000256" key="19">
    <source>
        <dbReference type="SAM" id="SignalP"/>
    </source>
</evidence>
<evidence type="ECO:0000256" key="6">
    <source>
        <dbReference type="ARBA" id="ARBA00022660"/>
    </source>
</evidence>
<evidence type="ECO:0000256" key="12">
    <source>
        <dbReference type="ARBA" id="ARBA00023027"/>
    </source>
</evidence>
<feature type="transmembrane region" description="Helical" evidence="18">
    <location>
        <begin position="142"/>
        <end position="159"/>
    </location>
</feature>
<evidence type="ECO:0000256" key="11">
    <source>
        <dbReference type="ARBA" id="ARBA00022989"/>
    </source>
</evidence>
<dbReference type="GO" id="GO:0005743">
    <property type="term" value="C:mitochondrial inner membrane"/>
    <property type="evidence" value="ECO:0007669"/>
    <property type="project" value="UniProtKB-SubCell"/>
</dbReference>
<evidence type="ECO:0000256" key="8">
    <source>
        <dbReference type="ARBA" id="ARBA00022792"/>
    </source>
</evidence>
<keyword evidence="9" id="KW-1278">Translocase</keyword>
<geneLocation type="mitochondrion" evidence="21"/>
<organism evidence="21">
    <name type="scientific">Planorbis planorbis</name>
    <dbReference type="NCBI Taxonomy" id="191805"/>
    <lineage>
        <taxon>Eukaryota</taxon>
        <taxon>Metazoa</taxon>
        <taxon>Spiralia</taxon>
        <taxon>Lophotrochozoa</taxon>
        <taxon>Mollusca</taxon>
        <taxon>Gastropoda</taxon>
        <taxon>Heterobranchia</taxon>
        <taxon>Euthyneura</taxon>
        <taxon>Panpulmonata</taxon>
        <taxon>Hygrophila</taxon>
        <taxon>Lymnaeoidea</taxon>
        <taxon>Planorbidae</taxon>
        <taxon>Planorbis</taxon>
    </lineage>
</organism>
<evidence type="ECO:0000256" key="9">
    <source>
        <dbReference type="ARBA" id="ARBA00022967"/>
    </source>
</evidence>
<comment type="catalytic activity">
    <reaction evidence="17">
        <text>a ubiquinone + NADH + 5 H(+)(in) = a ubiquinol + NAD(+) + 4 H(+)(out)</text>
        <dbReference type="Rhea" id="RHEA:29091"/>
        <dbReference type="Rhea" id="RHEA-COMP:9565"/>
        <dbReference type="Rhea" id="RHEA-COMP:9566"/>
        <dbReference type="ChEBI" id="CHEBI:15378"/>
        <dbReference type="ChEBI" id="CHEBI:16389"/>
        <dbReference type="ChEBI" id="CHEBI:17976"/>
        <dbReference type="ChEBI" id="CHEBI:57540"/>
        <dbReference type="ChEBI" id="CHEBI:57945"/>
        <dbReference type="EC" id="7.1.1.2"/>
    </reaction>
</comment>